<dbReference type="PANTHER" id="PTHR23028">
    <property type="entry name" value="ACETYLTRANSFERASE"/>
    <property type="match status" value="1"/>
</dbReference>
<dbReference type="Proteomes" id="UP000235786">
    <property type="component" value="Unassembled WGS sequence"/>
</dbReference>
<keyword evidence="1" id="KW-1133">Transmembrane helix</keyword>
<feature type="domain" description="Acyltransferase 3" evidence="2">
    <location>
        <begin position="50"/>
        <end position="415"/>
    </location>
</feature>
<dbReference type="OrthoDB" id="5819582at2759"/>
<keyword evidence="4" id="KW-1185">Reference proteome</keyword>
<organism evidence="3 4">
    <name type="scientific">Hyaloscypha variabilis (strain UAMH 11265 / GT02V1 / F)</name>
    <name type="common">Meliniomyces variabilis</name>
    <dbReference type="NCBI Taxonomy" id="1149755"/>
    <lineage>
        <taxon>Eukaryota</taxon>
        <taxon>Fungi</taxon>
        <taxon>Dikarya</taxon>
        <taxon>Ascomycota</taxon>
        <taxon>Pezizomycotina</taxon>
        <taxon>Leotiomycetes</taxon>
        <taxon>Helotiales</taxon>
        <taxon>Hyaloscyphaceae</taxon>
        <taxon>Hyaloscypha</taxon>
        <taxon>Hyaloscypha variabilis</taxon>
    </lineage>
</organism>
<feature type="transmembrane region" description="Helical" evidence="1">
    <location>
        <begin position="380"/>
        <end position="399"/>
    </location>
</feature>
<keyword evidence="1" id="KW-0812">Transmembrane</keyword>
<dbReference type="InterPro" id="IPR002656">
    <property type="entry name" value="Acyl_transf_3_dom"/>
</dbReference>
<accession>A0A2J6R8V6</accession>
<evidence type="ECO:0000313" key="3">
    <source>
        <dbReference type="EMBL" id="PMD34913.1"/>
    </source>
</evidence>
<proteinExistence type="predicted"/>
<name>A0A2J6R8V6_HYAVF</name>
<keyword evidence="1" id="KW-0472">Membrane</keyword>
<feature type="transmembrane region" description="Helical" evidence="1">
    <location>
        <begin position="249"/>
        <end position="273"/>
    </location>
</feature>
<dbReference type="AlphaFoldDB" id="A0A2J6R8V6"/>
<evidence type="ECO:0000259" key="2">
    <source>
        <dbReference type="Pfam" id="PF01757"/>
    </source>
</evidence>
<dbReference type="EMBL" id="KZ613953">
    <property type="protein sequence ID" value="PMD34913.1"/>
    <property type="molecule type" value="Genomic_DNA"/>
</dbReference>
<evidence type="ECO:0000256" key="1">
    <source>
        <dbReference type="SAM" id="Phobius"/>
    </source>
</evidence>
<feature type="transmembrane region" description="Helical" evidence="1">
    <location>
        <begin position="214"/>
        <end position="237"/>
    </location>
</feature>
<feature type="transmembrane region" description="Helical" evidence="1">
    <location>
        <begin position="153"/>
        <end position="171"/>
    </location>
</feature>
<dbReference type="InterPro" id="IPR050879">
    <property type="entry name" value="Acyltransferase_3"/>
</dbReference>
<sequence length="482" mass="55771">MSLPFEKLEMAEPPARTIATHAHHAARWTLDALRPSIFTKTPRKELHATAWLDGLRGFAAFLVYWQHHQGWARVGVTAADAMETSWGYQGQYYFAQLPGIRLFFTGGHIAVSCFFIISGHVLSAKPLALIHAREYLKLEDNLSGAMFRRWPRLFLPALFTTLIYATSWHIVAFSSAFPEHQATFAEEMVEWYNQFKSFSWVFKTDEKLWLRYNFHLWSIAVEMRGSVIIFTSLLAFSRCRKNARLLCEVGLIFYFLYIVDGMLYAMFCGGMLLCDLDNLARHGELPAFFYSLEPYKKPIFWTLFFSGIYLGGVPSIDFHISISLLEESPGWMWLAKLKPTSVSESDYKWFYLFWAAIFTVSSISRLPVLKAFFETRFNQYLGRISFSLYLIHGPILWTIGDRLYLAAGWAREINIEGVEDWIGIFPISKAGPLGLEIAFWVPHLIILPLTLWLAEVCTRVFDRPSIKFARWSYSKFVAQDYR</sequence>
<feature type="transmembrane region" description="Helical" evidence="1">
    <location>
        <begin position="437"/>
        <end position="461"/>
    </location>
</feature>
<dbReference type="PANTHER" id="PTHR23028:SF125">
    <property type="entry name" value="ACYLTRANSFERASE"/>
    <property type="match status" value="1"/>
</dbReference>
<evidence type="ECO:0000313" key="4">
    <source>
        <dbReference type="Proteomes" id="UP000235786"/>
    </source>
</evidence>
<dbReference type="GO" id="GO:0016747">
    <property type="term" value="F:acyltransferase activity, transferring groups other than amino-acyl groups"/>
    <property type="evidence" value="ECO:0007669"/>
    <property type="project" value="InterPro"/>
</dbReference>
<protein>
    <recommendedName>
        <fullName evidence="2">Acyltransferase 3 domain-containing protein</fullName>
    </recommendedName>
</protein>
<feature type="transmembrane region" description="Helical" evidence="1">
    <location>
        <begin position="109"/>
        <end position="132"/>
    </location>
</feature>
<dbReference type="STRING" id="1149755.A0A2J6R8V6"/>
<dbReference type="Pfam" id="PF01757">
    <property type="entry name" value="Acyl_transf_3"/>
    <property type="match status" value="1"/>
</dbReference>
<reference evidence="3 4" key="1">
    <citation type="submission" date="2016-04" db="EMBL/GenBank/DDBJ databases">
        <title>A degradative enzymes factory behind the ericoid mycorrhizal symbiosis.</title>
        <authorList>
            <consortium name="DOE Joint Genome Institute"/>
            <person name="Martino E."/>
            <person name="Morin E."/>
            <person name="Grelet G."/>
            <person name="Kuo A."/>
            <person name="Kohler A."/>
            <person name="Daghino S."/>
            <person name="Barry K."/>
            <person name="Choi C."/>
            <person name="Cichocki N."/>
            <person name="Clum A."/>
            <person name="Copeland A."/>
            <person name="Hainaut M."/>
            <person name="Haridas S."/>
            <person name="Labutti K."/>
            <person name="Lindquist E."/>
            <person name="Lipzen A."/>
            <person name="Khouja H.-R."/>
            <person name="Murat C."/>
            <person name="Ohm R."/>
            <person name="Olson A."/>
            <person name="Spatafora J."/>
            <person name="Veneault-Fourrey C."/>
            <person name="Henrissat B."/>
            <person name="Grigoriev I."/>
            <person name="Martin F."/>
            <person name="Perotto S."/>
        </authorList>
    </citation>
    <scope>NUCLEOTIDE SEQUENCE [LARGE SCALE GENOMIC DNA]</scope>
    <source>
        <strain evidence="3 4">F</strain>
    </source>
</reference>
<gene>
    <name evidence="3" type="ORF">L207DRAFT_517037</name>
</gene>
<feature type="transmembrane region" description="Helical" evidence="1">
    <location>
        <begin position="349"/>
        <end position="368"/>
    </location>
</feature>